<keyword evidence="1" id="KW-0472">Membrane</keyword>
<feature type="transmembrane region" description="Helical" evidence="1">
    <location>
        <begin position="12"/>
        <end position="33"/>
    </location>
</feature>
<dbReference type="InterPro" id="IPR048198">
    <property type="entry name" value="YtrI"/>
</dbReference>
<keyword evidence="1" id="KW-0812">Transmembrane</keyword>
<feature type="domain" description="Sporulation membrane protein YtrI C-terminal" evidence="2">
    <location>
        <begin position="80"/>
        <end position="165"/>
    </location>
</feature>
<evidence type="ECO:0000259" key="2">
    <source>
        <dbReference type="Pfam" id="PF26347"/>
    </source>
</evidence>
<sequence>MRIPPYFKFPLWQRFFAGAAAGGIISWLIFFYMHSIMQEKLIQKLHKQGEYIKDLEEENALWEEDYNKLNDKNLERLTIQEVKVTVTNFNLYKLDRLGVAEAVEKIQDDLNSTLLSKDLETVYEARSLLKKSIENKVLEINKKKYMLEVSEVLYYTTLKLEVKLKQVK</sequence>
<dbReference type="RefSeq" id="WP_204543182.1">
    <property type="nucleotide sequence ID" value="NZ_JAFBFI010000009.1"/>
</dbReference>
<dbReference type="Proteomes" id="UP000823486">
    <property type="component" value="Unassembled WGS sequence"/>
</dbReference>
<reference evidence="3 4" key="1">
    <citation type="submission" date="2021-01" db="EMBL/GenBank/DDBJ databases">
        <title>Genomic Encyclopedia of Type Strains, Phase IV (KMG-IV): sequencing the most valuable type-strain genomes for metagenomic binning, comparative biology and taxonomic classification.</title>
        <authorList>
            <person name="Goeker M."/>
        </authorList>
    </citation>
    <scope>NUCLEOTIDE SEQUENCE [LARGE SCALE GENOMIC DNA]</scope>
    <source>
        <strain evidence="3 4">DSM 105482</strain>
    </source>
</reference>
<name>A0ABS2QIF9_9BACI</name>
<proteinExistence type="predicted"/>
<dbReference type="Pfam" id="PF26347">
    <property type="entry name" value="YtrI_sporulation"/>
    <property type="match status" value="1"/>
</dbReference>
<comment type="caution">
    <text evidence="3">The sequence shown here is derived from an EMBL/GenBank/DDBJ whole genome shotgun (WGS) entry which is preliminary data.</text>
</comment>
<accession>A0ABS2QIF9</accession>
<keyword evidence="1" id="KW-1133">Transmembrane helix</keyword>
<evidence type="ECO:0000313" key="4">
    <source>
        <dbReference type="Proteomes" id="UP000823486"/>
    </source>
</evidence>
<dbReference type="NCBIfam" id="NF041479">
    <property type="entry name" value="spor_membprot_YtrI"/>
    <property type="match status" value="1"/>
</dbReference>
<keyword evidence="4" id="KW-1185">Reference proteome</keyword>
<protein>
    <submittedName>
        <fullName evidence="3">Uncharacterized protein YqiB (DUF1249 family)</fullName>
    </submittedName>
</protein>
<evidence type="ECO:0000256" key="1">
    <source>
        <dbReference type="SAM" id="Phobius"/>
    </source>
</evidence>
<gene>
    <name evidence="3" type="ORF">JOC77_002308</name>
</gene>
<dbReference type="InterPro" id="IPR058620">
    <property type="entry name" value="YtrI_C"/>
</dbReference>
<evidence type="ECO:0000313" key="3">
    <source>
        <dbReference type="EMBL" id="MBM7692877.1"/>
    </source>
</evidence>
<dbReference type="EMBL" id="JAFBFI010000009">
    <property type="protein sequence ID" value="MBM7692877.1"/>
    <property type="molecule type" value="Genomic_DNA"/>
</dbReference>
<organism evidence="3 4">
    <name type="scientific">Peribacillus deserti</name>
    <dbReference type="NCBI Taxonomy" id="673318"/>
    <lineage>
        <taxon>Bacteria</taxon>
        <taxon>Bacillati</taxon>
        <taxon>Bacillota</taxon>
        <taxon>Bacilli</taxon>
        <taxon>Bacillales</taxon>
        <taxon>Bacillaceae</taxon>
        <taxon>Peribacillus</taxon>
    </lineage>
</organism>